<evidence type="ECO:0000313" key="1">
    <source>
        <dbReference type="EMBL" id="KAG1779796.1"/>
    </source>
</evidence>
<dbReference type="Proteomes" id="UP000714275">
    <property type="component" value="Unassembled WGS sequence"/>
</dbReference>
<proteinExistence type="predicted"/>
<reference evidence="1" key="1">
    <citation type="journal article" date="2020" name="New Phytol.">
        <title>Comparative genomics reveals dynamic genome evolution in host specialist ectomycorrhizal fungi.</title>
        <authorList>
            <person name="Lofgren L.A."/>
            <person name="Nguyen N.H."/>
            <person name="Vilgalys R."/>
            <person name="Ruytinx J."/>
            <person name="Liao H.L."/>
            <person name="Branco S."/>
            <person name="Kuo A."/>
            <person name="LaButti K."/>
            <person name="Lipzen A."/>
            <person name="Andreopoulos W."/>
            <person name="Pangilinan J."/>
            <person name="Riley R."/>
            <person name="Hundley H."/>
            <person name="Na H."/>
            <person name="Barry K."/>
            <person name="Grigoriev I.V."/>
            <person name="Stajich J.E."/>
            <person name="Kennedy P.G."/>
        </authorList>
    </citation>
    <scope>NUCLEOTIDE SEQUENCE</scope>
    <source>
        <strain evidence="1">DOB743</strain>
    </source>
</reference>
<name>A0A9P7A065_9AGAM</name>
<dbReference type="AlphaFoldDB" id="A0A9P7A065"/>
<organism evidence="1 2">
    <name type="scientific">Suillus placidus</name>
    <dbReference type="NCBI Taxonomy" id="48579"/>
    <lineage>
        <taxon>Eukaryota</taxon>
        <taxon>Fungi</taxon>
        <taxon>Dikarya</taxon>
        <taxon>Basidiomycota</taxon>
        <taxon>Agaricomycotina</taxon>
        <taxon>Agaricomycetes</taxon>
        <taxon>Agaricomycetidae</taxon>
        <taxon>Boletales</taxon>
        <taxon>Suillineae</taxon>
        <taxon>Suillaceae</taxon>
        <taxon>Suillus</taxon>
    </lineage>
</organism>
<protein>
    <recommendedName>
        <fullName evidence="3">F-box domain-containing protein</fullName>
    </recommendedName>
</protein>
<dbReference type="EMBL" id="JABBWD010000011">
    <property type="protein sequence ID" value="KAG1779796.1"/>
    <property type="molecule type" value="Genomic_DNA"/>
</dbReference>
<keyword evidence="2" id="KW-1185">Reference proteome</keyword>
<gene>
    <name evidence="1" type="ORF">EV702DRAFT_1178410</name>
</gene>
<evidence type="ECO:0008006" key="3">
    <source>
        <dbReference type="Google" id="ProtNLM"/>
    </source>
</evidence>
<dbReference type="OrthoDB" id="2893272at2759"/>
<sequence>MSLFSLSRLQGFDPTSLLHFCKSSRYIHSIIANHLMLLYRYELASSSMKDVFSSFHSPHMWLDLLLCHRRGWLTLNWTSEDRLHIPTPMIDSVSGRFLYHASESSHHRLFQWSLHIYELCSYRTPPVDKLQYCKFNLPFEIWKVAIDAIQNLFAELHIPSQDGLITTSIHFLYIWTCQQHPQAQNLCFQFQTDWWGTFPPGYRISNEHSTGALALTNHNG</sequence>
<evidence type="ECO:0000313" key="2">
    <source>
        <dbReference type="Proteomes" id="UP000714275"/>
    </source>
</evidence>
<accession>A0A9P7A065</accession>
<comment type="caution">
    <text evidence="1">The sequence shown here is derived from an EMBL/GenBank/DDBJ whole genome shotgun (WGS) entry which is preliminary data.</text>
</comment>